<comment type="caution">
    <text evidence="1">The sequence shown here is derived from an EMBL/GenBank/DDBJ whole genome shotgun (WGS) entry which is preliminary data.</text>
</comment>
<feature type="non-terminal residue" evidence="1">
    <location>
        <position position="124"/>
    </location>
</feature>
<sequence length="124" mass="14141">MEDYYSQPVFPEDTAFALEYYDVIMPSSEFLDGIPFLEPRSSTVGHPVTVAVNDEWETDSETPECVDEFRVSCTGVLVRTSDTTLSSDQPPHMPRQLPPQSSTKRRRDERDENERPADAVKRTL</sequence>
<evidence type="ECO:0000313" key="2">
    <source>
        <dbReference type="Proteomes" id="UP001186974"/>
    </source>
</evidence>
<evidence type="ECO:0000313" key="1">
    <source>
        <dbReference type="EMBL" id="KAK3060751.1"/>
    </source>
</evidence>
<dbReference type="EMBL" id="JAWDJW010008319">
    <property type="protein sequence ID" value="KAK3060751.1"/>
    <property type="molecule type" value="Genomic_DNA"/>
</dbReference>
<proteinExistence type="predicted"/>
<name>A0ACC3D292_9PEZI</name>
<organism evidence="1 2">
    <name type="scientific">Coniosporium uncinatum</name>
    <dbReference type="NCBI Taxonomy" id="93489"/>
    <lineage>
        <taxon>Eukaryota</taxon>
        <taxon>Fungi</taxon>
        <taxon>Dikarya</taxon>
        <taxon>Ascomycota</taxon>
        <taxon>Pezizomycotina</taxon>
        <taxon>Dothideomycetes</taxon>
        <taxon>Dothideomycetes incertae sedis</taxon>
        <taxon>Coniosporium</taxon>
    </lineage>
</organism>
<protein>
    <submittedName>
        <fullName evidence="1">Uncharacterized protein</fullName>
    </submittedName>
</protein>
<keyword evidence="2" id="KW-1185">Reference proteome</keyword>
<reference evidence="1" key="1">
    <citation type="submission" date="2024-09" db="EMBL/GenBank/DDBJ databases">
        <title>Black Yeasts Isolated from many extreme environments.</title>
        <authorList>
            <person name="Coleine C."/>
            <person name="Stajich J.E."/>
            <person name="Selbmann L."/>
        </authorList>
    </citation>
    <scope>NUCLEOTIDE SEQUENCE</scope>
    <source>
        <strain evidence="1">CCFEE 5737</strain>
    </source>
</reference>
<accession>A0ACC3D292</accession>
<dbReference type="Proteomes" id="UP001186974">
    <property type="component" value="Unassembled WGS sequence"/>
</dbReference>
<gene>
    <name evidence="1" type="ORF">LTS18_007765</name>
</gene>